<dbReference type="PANTHER" id="PTHR30578">
    <property type="entry name" value="ELECTRON TRANSPORT COMPLEX PROTEIN RNFD"/>
    <property type="match status" value="1"/>
</dbReference>
<keyword evidence="5 10" id="KW-0812">Transmembrane</keyword>
<dbReference type="NCBIfam" id="NF002011">
    <property type="entry name" value="PRK00816.1"/>
    <property type="match status" value="1"/>
</dbReference>
<evidence type="ECO:0000313" key="11">
    <source>
        <dbReference type="EMBL" id="VAW78400.1"/>
    </source>
</evidence>
<feature type="transmembrane region" description="Helical" evidence="10">
    <location>
        <begin position="234"/>
        <end position="253"/>
    </location>
</feature>
<dbReference type="EMBL" id="UOFN01000094">
    <property type="protein sequence ID" value="VAW78400.1"/>
    <property type="molecule type" value="Genomic_DNA"/>
</dbReference>
<keyword evidence="9 10" id="KW-0472">Membrane</keyword>
<evidence type="ECO:0000256" key="7">
    <source>
        <dbReference type="ARBA" id="ARBA00022982"/>
    </source>
</evidence>
<keyword evidence="3" id="KW-0285">Flavoprotein</keyword>
<feature type="transmembrane region" description="Helical" evidence="10">
    <location>
        <begin position="259"/>
        <end position="279"/>
    </location>
</feature>
<keyword evidence="6" id="KW-1278">Translocase</keyword>
<keyword evidence="7" id="KW-0249">Electron transport</keyword>
<proteinExistence type="inferred from homology"/>
<feature type="transmembrane region" description="Helical" evidence="10">
    <location>
        <begin position="125"/>
        <end position="143"/>
    </location>
</feature>
<name>A0A3B0YNW6_9ZZZZ</name>
<dbReference type="GO" id="GO:0022900">
    <property type="term" value="P:electron transport chain"/>
    <property type="evidence" value="ECO:0007669"/>
    <property type="project" value="InterPro"/>
</dbReference>
<dbReference type="PANTHER" id="PTHR30578:SF0">
    <property type="entry name" value="ION-TRANSLOCATING OXIDOREDUCTASE COMPLEX SUBUNIT D"/>
    <property type="match status" value="1"/>
</dbReference>
<sequence length="347" mass="37901">MEFPTRSSPYLPLPNNLSRLMLNVMLALIPGALALFWFFGWGIIFNLLITTSTALLAEAAVLKLRNKPVRPALLDGSAALTGLLLGLALPPLAPWWIPVIGALFAIVIAKQLYGGIGYNPFNPAMVGFVVLIISFPLQMTLWSPPGGIGQETLGFLDTFRLVFTEALPTGATLDSITMATPLDEAKTQIGLNLMWEEIRVDPRFGNYGGYGWEWINLAFLLGGLWLWKQRAIQWQIPVGMLGGLFVISLLFYIADTDTFGSPLFHLFSGATMLGAFFIATDPVSAATTPRGRLYFGAGIGVLMYVIRTWGGYPDGVAFGVLLMNMAAPAIDYYTKPRVFGQHEDADE</sequence>
<gene>
    <name evidence="11" type="ORF">MNBD_GAMMA15-967</name>
</gene>
<dbReference type="Pfam" id="PF03116">
    <property type="entry name" value="NQR2_RnfD_RnfE"/>
    <property type="match status" value="1"/>
</dbReference>
<evidence type="ECO:0000256" key="1">
    <source>
        <dbReference type="ARBA" id="ARBA00022448"/>
    </source>
</evidence>
<feature type="transmembrane region" description="Helical" evidence="10">
    <location>
        <begin position="20"/>
        <end position="38"/>
    </location>
</feature>
<evidence type="ECO:0000256" key="5">
    <source>
        <dbReference type="ARBA" id="ARBA00022692"/>
    </source>
</evidence>
<keyword evidence="4" id="KW-0288">FMN</keyword>
<dbReference type="HAMAP" id="MF_00462">
    <property type="entry name" value="RsxD_RnfD"/>
    <property type="match status" value="1"/>
</dbReference>
<feature type="transmembrane region" description="Helical" evidence="10">
    <location>
        <begin position="95"/>
        <end position="113"/>
    </location>
</feature>
<keyword evidence="2" id="KW-0597">Phosphoprotein</keyword>
<evidence type="ECO:0000256" key="3">
    <source>
        <dbReference type="ARBA" id="ARBA00022630"/>
    </source>
</evidence>
<reference evidence="11" key="1">
    <citation type="submission" date="2018-06" db="EMBL/GenBank/DDBJ databases">
        <authorList>
            <person name="Zhirakovskaya E."/>
        </authorList>
    </citation>
    <scope>NUCLEOTIDE SEQUENCE</scope>
</reference>
<dbReference type="InterPro" id="IPR004338">
    <property type="entry name" value="NqrB/RnfD"/>
</dbReference>
<dbReference type="InterPro" id="IPR011303">
    <property type="entry name" value="RnfD_bac"/>
</dbReference>
<evidence type="ECO:0000256" key="4">
    <source>
        <dbReference type="ARBA" id="ARBA00022643"/>
    </source>
</evidence>
<keyword evidence="1" id="KW-0813">Transport</keyword>
<accession>A0A3B0YNW6</accession>
<organism evidence="11">
    <name type="scientific">hydrothermal vent metagenome</name>
    <dbReference type="NCBI Taxonomy" id="652676"/>
    <lineage>
        <taxon>unclassified sequences</taxon>
        <taxon>metagenomes</taxon>
        <taxon>ecological metagenomes</taxon>
    </lineage>
</organism>
<dbReference type="AlphaFoldDB" id="A0A3B0YNW6"/>
<evidence type="ECO:0000256" key="10">
    <source>
        <dbReference type="SAM" id="Phobius"/>
    </source>
</evidence>
<dbReference type="NCBIfam" id="TIGR01946">
    <property type="entry name" value="rnfD"/>
    <property type="match status" value="1"/>
</dbReference>
<keyword evidence="8 10" id="KW-1133">Transmembrane helix</keyword>
<feature type="transmembrane region" description="Helical" evidence="10">
    <location>
        <begin position="209"/>
        <end position="227"/>
    </location>
</feature>
<evidence type="ECO:0000256" key="6">
    <source>
        <dbReference type="ARBA" id="ARBA00022967"/>
    </source>
</evidence>
<evidence type="ECO:0000256" key="8">
    <source>
        <dbReference type="ARBA" id="ARBA00022989"/>
    </source>
</evidence>
<evidence type="ECO:0000256" key="2">
    <source>
        <dbReference type="ARBA" id="ARBA00022553"/>
    </source>
</evidence>
<feature type="transmembrane region" description="Helical" evidence="10">
    <location>
        <begin position="291"/>
        <end position="309"/>
    </location>
</feature>
<protein>
    <submittedName>
        <fullName evidence="11">Electron transport complex protein RnfD</fullName>
    </submittedName>
</protein>
<dbReference type="GO" id="GO:0055085">
    <property type="term" value="P:transmembrane transport"/>
    <property type="evidence" value="ECO:0007669"/>
    <property type="project" value="InterPro"/>
</dbReference>
<evidence type="ECO:0000256" key="9">
    <source>
        <dbReference type="ARBA" id="ARBA00023136"/>
    </source>
</evidence>
<dbReference type="GO" id="GO:0005886">
    <property type="term" value="C:plasma membrane"/>
    <property type="evidence" value="ECO:0007669"/>
    <property type="project" value="TreeGrafter"/>
</dbReference>